<keyword evidence="7" id="KW-0227">DNA damage</keyword>
<dbReference type="AlphaFoldDB" id="A0A1S7LM35"/>
<evidence type="ECO:0000256" key="6">
    <source>
        <dbReference type="ARBA" id="ARBA00022723"/>
    </source>
</evidence>
<dbReference type="InterPro" id="IPR036895">
    <property type="entry name" value="Uracil-DNA_glycosylase-like_sf"/>
</dbReference>
<dbReference type="GO" id="GO:0051539">
    <property type="term" value="F:4 iron, 4 sulfur cluster binding"/>
    <property type="evidence" value="ECO:0007669"/>
    <property type="project" value="UniProtKB-KW"/>
</dbReference>
<dbReference type="GO" id="GO:0046872">
    <property type="term" value="F:metal ion binding"/>
    <property type="evidence" value="ECO:0007669"/>
    <property type="project" value="UniProtKB-KW"/>
</dbReference>
<dbReference type="SMART" id="SM00986">
    <property type="entry name" value="UDG"/>
    <property type="match status" value="1"/>
</dbReference>
<evidence type="ECO:0000256" key="11">
    <source>
        <dbReference type="ARBA" id="ARBA00023204"/>
    </source>
</evidence>
<protein>
    <recommendedName>
        <fullName evidence="4">Type-4 uracil-DNA glycosylase</fullName>
        <ecNumber evidence="3">3.2.2.27</ecNumber>
    </recommendedName>
</protein>
<accession>A0A1S7LM35</accession>
<evidence type="ECO:0000313" key="14">
    <source>
        <dbReference type="EMBL" id="CRH07955.1"/>
    </source>
</evidence>
<dbReference type="CDD" id="cd10030">
    <property type="entry name" value="UDG-F4_TTUDGA_SPO1dp_like"/>
    <property type="match status" value="1"/>
</dbReference>
<evidence type="ECO:0000256" key="2">
    <source>
        <dbReference type="ARBA" id="ARBA00006521"/>
    </source>
</evidence>
<feature type="domain" description="Uracil-DNA glycosylase-like" evidence="13">
    <location>
        <begin position="122"/>
        <end position="268"/>
    </location>
</feature>
<evidence type="ECO:0000256" key="12">
    <source>
        <dbReference type="SAM" id="MobiDB-lite"/>
    </source>
</evidence>
<evidence type="ECO:0000256" key="10">
    <source>
        <dbReference type="ARBA" id="ARBA00023014"/>
    </source>
</evidence>
<keyword evidence="10" id="KW-0411">Iron-sulfur</keyword>
<dbReference type="SUPFAM" id="SSF52141">
    <property type="entry name" value="Uracil-DNA glycosylase-like"/>
    <property type="match status" value="1"/>
</dbReference>
<evidence type="ECO:0000259" key="13">
    <source>
        <dbReference type="SMART" id="SM00986"/>
    </source>
</evidence>
<dbReference type="GO" id="GO:0004844">
    <property type="term" value="F:uracil DNA N-glycosylase activity"/>
    <property type="evidence" value="ECO:0007669"/>
    <property type="project" value="UniProtKB-EC"/>
</dbReference>
<dbReference type="NCBIfam" id="TIGR00758">
    <property type="entry name" value="UDG_fam4"/>
    <property type="match status" value="1"/>
</dbReference>
<dbReference type="PANTHER" id="PTHR33693:SF1">
    <property type="entry name" value="TYPE-4 URACIL-DNA GLYCOSYLASE"/>
    <property type="match status" value="1"/>
</dbReference>
<keyword evidence="8" id="KW-0378">Hydrolase</keyword>
<keyword evidence="9" id="KW-0408">Iron</keyword>
<dbReference type="EC" id="3.2.2.27" evidence="3"/>
<dbReference type="SMART" id="SM00987">
    <property type="entry name" value="UreE_C"/>
    <property type="match status" value="1"/>
</dbReference>
<dbReference type="InterPro" id="IPR005273">
    <property type="entry name" value="Ura-DNA_glyco_family4"/>
</dbReference>
<evidence type="ECO:0000256" key="1">
    <source>
        <dbReference type="ARBA" id="ARBA00001400"/>
    </source>
</evidence>
<comment type="similarity">
    <text evidence="2">Belongs to the uracil-DNA glycosylase (UDG) superfamily. Type 4 (UDGa) family.</text>
</comment>
<evidence type="ECO:0000256" key="7">
    <source>
        <dbReference type="ARBA" id="ARBA00022763"/>
    </source>
</evidence>
<dbReference type="InterPro" id="IPR051536">
    <property type="entry name" value="UDG_Type-4/5"/>
</dbReference>
<organism evidence="14">
    <name type="scientific">Magnetococcus massalia (strain MO-1)</name>
    <dbReference type="NCBI Taxonomy" id="451514"/>
    <lineage>
        <taxon>Bacteria</taxon>
        <taxon>Pseudomonadati</taxon>
        <taxon>Pseudomonadota</taxon>
        <taxon>Magnetococcia</taxon>
        <taxon>Magnetococcales</taxon>
        <taxon>Magnetococcaceae</taxon>
        <taxon>Magnetococcus</taxon>
    </lineage>
</organism>
<dbReference type="EMBL" id="LO017727">
    <property type="protein sequence ID" value="CRH07955.1"/>
    <property type="molecule type" value="Genomic_DNA"/>
</dbReference>
<evidence type="ECO:0000256" key="3">
    <source>
        <dbReference type="ARBA" id="ARBA00012030"/>
    </source>
</evidence>
<dbReference type="PANTHER" id="PTHR33693">
    <property type="entry name" value="TYPE-5 URACIL-DNA GLYCOSYLASE"/>
    <property type="match status" value="1"/>
</dbReference>
<sequence length="281" mass="30920">MQQEQSDWLASLAFLELSGIDALCADPTTLEQIAQLEHAKTAWRTPLIKQPRPAALTQTPEPAKPRFEKKTPPPPAAEAPAIEPAPKLELPDEADKALQFIAEHCSSCTRCPLHQTRTNVVPGVGNPHAKVVFVGEAPGADEDRQGEPFVGAAGQLLDRMLASIGFKREEIYIANVLKCRPPGNRNPLPNEVALCQGYLYQQLETIQPVAIFAMGRFAIQSLLGHTGSIVSIRNRPARWRETPVVASYHPAYYLRTPSRKKDGWFDLLKLKALLDQANSAP</sequence>
<proteinExistence type="inferred from homology"/>
<dbReference type="Gene3D" id="3.40.470.10">
    <property type="entry name" value="Uracil-DNA glycosylase-like domain"/>
    <property type="match status" value="1"/>
</dbReference>
<name>A0A1S7LM35_MAGMO</name>
<reference evidence="14" key="1">
    <citation type="submission" date="2015-04" db="EMBL/GenBank/DDBJ databases">
        <authorList>
            <person name="Syromyatnikov M.Y."/>
            <person name="Popov V.N."/>
        </authorList>
    </citation>
    <scope>NUCLEOTIDE SEQUENCE</scope>
    <source>
        <strain evidence="14">MO-1</strain>
    </source>
</reference>
<evidence type="ECO:0000256" key="4">
    <source>
        <dbReference type="ARBA" id="ARBA00019403"/>
    </source>
</evidence>
<dbReference type="GO" id="GO:0006281">
    <property type="term" value="P:DNA repair"/>
    <property type="evidence" value="ECO:0007669"/>
    <property type="project" value="UniProtKB-KW"/>
</dbReference>
<dbReference type="Pfam" id="PF03167">
    <property type="entry name" value="UDG"/>
    <property type="match status" value="1"/>
</dbReference>
<evidence type="ECO:0000256" key="9">
    <source>
        <dbReference type="ARBA" id="ARBA00023004"/>
    </source>
</evidence>
<dbReference type="InterPro" id="IPR005122">
    <property type="entry name" value="Uracil-DNA_glycosylase-like"/>
</dbReference>
<keyword evidence="11" id="KW-0234">DNA repair</keyword>
<gene>
    <name evidence="14" type="ORF">MAGMO_3827</name>
</gene>
<comment type="catalytic activity">
    <reaction evidence="1">
        <text>Hydrolyzes single-stranded DNA or mismatched double-stranded DNA and polynucleotides, releasing free uracil.</text>
        <dbReference type="EC" id="3.2.2.27"/>
    </reaction>
</comment>
<keyword evidence="5" id="KW-0004">4Fe-4S</keyword>
<evidence type="ECO:0000256" key="5">
    <source>
        <dbReference type="ARBA" id="ARBA00022485"/>
    </source>
</evidence>
<evidence type="ECO:0000256" key="8">
    <source>
        <dbReference type="ARBA" id="ARBA00022801"/>
    </source>
</evidence>
<keyword evidence="6" id="KW-0479">Metal-binding</keyword>
<feature type="region of interest" description="Disordered" evidence="12">
    <location>
        <begin position="44"/>
        <end position="81"/>
    </location>
</feature>